<organism evidence="2 3">
    <name type="scientific">Suillus subaureus</name>
    <dbReference type="NCBI Taxonomy" id="48587"/>
    <lineage>
        <taxon>Eukaryota</taxon>
        <taxon>Fungi</taxon>
        <taxon>Dikarya</taxon>
        <taxon>Basidiomycota</taxon>
        <taxon>Agaricomycotina</taxon>
        <taxon>Agaricomycetes</taxon>
        <taxon>Agaricomycetidae</taxon>
        <taxon>Boletales</taxon>
        <taxon>Suillineae</taxon>
        <taxon>Suillaceae</taxon>
        <taxon>Suillus</taxon>
    </lineage>
</organism>
<dbReference type="Proteomes" id="UP000807769">
    <property type="component" value="Unassembled WGS sequence"/>
</dbReference>
<protein>
    <submittedName>
        <fullName evidence="2">Uncharacterized protein</fullName>
    </submittedName>
</protein>
<dbReference type="EMBL" id="JABBWG010000003">
    <property type="protein sequence ID" value="KAG1824842.1"/>
    <property type="molecule type" value="Genomic_DNA"/>
</dbReference>
<keyword evidence="3" id="KW-1185">Reference proteome</keyword>
<dbReference type="OrthoDB" id="2748837at2759"/>
<feature type="region of interest" description="Disordered" evidence="1">
    <location>
        <begin position="82"/>
        <end position="101"/>
    </location>
</feature>
<evidence type="ECO:0000256" key="1">
    <source>
        <dbReference type="SAM" id="MobiDB-lite"/>
    </source>
</evidence>
<gene>
    <name evidence="2" type="ORF">BJ212DRAFT_1260535</name>
</gene>
<feature type="non-terminal residue" evidence="2">
    <location>
        <position position="1"/>
    </location>
</feature>
<sequence>QILSVTYDNTSNNDVMVDGLKDLLPDFGRAASHTQCFFHTVNLIAKSLLGEFNITKKAKAGRETDNDVASDTSDMELADLSNEVQSEDASANVGDEELPDNEDGWVDEVALLDQDEQIELQRNIQPVKLVLLKVRQKKCKHTLILTAPSSCASFLTN</sequence>
<dbReference type="RefSeq" id="XP_041198559.1">
    <property type="nucleotide sequence ID" value="XM_041330117.1"/>
</dbReference>
<name>A0A9P7EKY4_9AGAM</name>
<reference evidence="2" key="1">
    <citation type="journal article" date="2020" name="New Phytol.">
        <title>Comparative genomics reveals dynamic genome evolution in host specialist ectomycorrhizal fungi.</title>
        <authorList>
            <person name="Lofgren L.A."/>
            <person name="Nguyen N.H."/>
            <person name="Vilgalys R."/>
            <person name="Ruytinx J."/>
            <person name="Liao H.L."/>
            <person name="Branco S."/>
            <person name="Kuo A."/>
            <person name="LaButti K."/>
            <person name="Lipzen A."/>
            <person name="Andreopoulos W."/>
            <person name="Pangilinan J."/>
            <person name="Riley R."/>
            <person name="Hundley H."/>
            <person name="Na H."/>
            <person name="Barry K."/>
            <person name="Grigoriev I.V."/>
            <person name="Stajich J.E."/>
            <person name="Kennedy P.G."/>
        </authorList>
    </citation>
    <scope>NUCLEOTIDE SEQUENCE</scope>
    <source>
        <strain evidence="2">MN1</strain>
    </source>
</reference>
<dbReference type="AlphaFoldDB" id="A0A9P7EKY4"/>
<evidence type="ECO:0000313" key="2">
    <source>
        <dbReference type="EMBL" id="KAG1824842.1"/>
    </source>
</evidence>
<proteinExistence type="predicted"/>
<dbReference type="GeneID" id="64624134"/>
<evidence type="ECO:0000313" key="3">
    <source>
        <dbReference type="Proteomes" id="UP000807769"/>
    </source>
</evidence>
<comment type="caution">
    <text evidence="2">The sequence shown here is derived from an EMBL/GenBank/DDBJ whole genome shotgun (WGS) entry which is preliminary data.</text>
</comment>
<accession>A0A9P7EKY4</accession>